<feature type="domain" description="Trehalase-like N-terminal" evidence="2">
    <location>
        <begin position="3"/>
        <end position="80"/>
    </location>
</feature>
<evidence type="ECO:0000259" key="1">
    <source>
        <dbReference type="Pfam" id="PF00723"/>
    </source>
</evidence>
<organism evidence="3 4">
    <name type="scientific">Brachybacterium massiliense</name>
    <dbReference type="NCBI Taxonomy" id="1755098"/>
    <lineage>
        <taxon>Bacteria</taxon>
        <taxon>Bacillati</taxon>
        <taxon>Actinomycetota</taxon>
        <taxon>Actinomycetes</taxon>
        <taxon>Micrococcales</taxon>
        <taxon>Dermabacteraceae</taxon>
        <taxon>Brachybacterium</taxon>
    </lineage>
</organism>
<dbReference type="InterPro" id="IPR012341">
    <property type="entry name" value="6hp_glycosidase-like_sf"/>
</dbReference>
<evidence type="ECO:0000259" key="2">
    <source>
        <dbReference type="Pfam" id="PF19291"/>
    </source>
</evidence>
<gene>
    <name evidence="3" type="ORF">K8V81_04765</name>
</gene>
<feature type="domain" description="GH15-like" evidence="1">
    <location>
        <begin position="247"/>
        <end position="611"/>
    </location>
</feature>
<protein>
    <submittedName>
        <fullName evidence="3">Glycoside hydrolase family 15 protein</fullName>
    </submittedName>
</protein>
<dbReference type="GO" id="GO:0005975">
    <property type="term" value="P:carbohydrate metabolic process"/>
    <property type="evidence" value="ECO:0007669"/>
    <property type="project" value="InterPro"/>
</dbReference>
<dbReference type="Gene3D" id="1.50.10.10">
    <property type="match status" value="1"/>
</dbReference>
<dbReference type="PANTHER" id="PTHR31616:SF0">
    <property type="entry name" value="GLUCAN 1,4-ALPHA-GLUCOSIDASE"/>
    <property type="match status" value="1"/>
</dbReference>
<reference evidence="3" key="2">
    <citation type="submission" date="2021-09" db="EMBL/GenBank/DDBJ databases">
        <authorList>
            <person name="Gilroy R."/>
        </authorList>
    </citation>
    <scope>NUCLEOTIDE SEQUENCE</scope>
    <source>
        <strain evidence="3">ChiGjej5B5-22894</strain>
    </source>
</reference>
<dbReference type="PANTHER" id="PTHR31616">
    <property type="entry name" value="TREHALASE"/>
    <property type="match status" value="1"/>
</dbReference>
<dbReference type="SUPFAM" id="SSF48208">
    <property type="entry name" value="Six-hairpin glycosidases"/>
    <property type="match status" value="1"/>
</dbReference>
<name>A0A921MV57_9MICO</name>
<keyword evidence="3" id="KW-0378">Hydrolase</keyword>
<evidence type="ECO:0000313" key="4">
    <source>
        <dbReference type="Proteomes" id="UP000742460"/>
    </source>
</evidence>
<dbReference type="InterPro" id="IPR011613">
    <property type="entry name" value="GH15-like"/>
</dbReference>
<dbReference type="Proteomes" id="UP000742460">
    <property type="component" value="Unassembled WGS sequence"/>
</dbReference>
<dbReference type="AlphaFoldDB" id="A0A921MV57"/>
<accession>A0A921MV57</accession>
<dbReference type="EMBL" id="DYUE01000119">
    <property type="protein sequence ID" value="HJG91017.1"/>
    <property type="molecule type" value="Genomic_DNA"/>
</dbReference>
<comment type="caution">
    <text evidence="3">The sequence shown here is derived from an EMBL/GenBank/DDBJ whole genome shotgun (WGS) entry which is preliminary data.</text>
</comment>
<dbReference type="Pfam" id="PF00723">
    <property type="entry name" value="Glyco_hydro_15"/>
    <property type="match status" value="1"/>
</dbReference>
<proteinExistence type="predicted"/>
<dbReference type="GO" id="GO:0004553">
    <property type="term" value="F:hydrolase activity, hydrolyzing O-glycosyl compounds"/>
    <property type="evidence" value="ECO:0007669"/>
    <property type="project" value="UniProtKB-ARBA"/>
</dbReference>
<sequence>MAAPFIEAHALLSDQRSAALVTRDGDVDWLCLPRFDSDALFASLLGEDEHGHWSLRIAGGEVVSRRYLPDTMVLETLWRSPTGTATVTEFMPIPHDSPDGTGGSGTGPVCATSLRGDVEDNADLFRLVTCTSGEVEVLQELRIRFEYGLVVPWVRRGTDAAGEPVLIAIAGGDAVALHGPALTAGEDRRHEGSHRLRAGEESAWSLTWFPSWLEVPPARDPRAELEQTCAQWKDWLGRVRVETEHAEQVSRSLLVLRALTHRRTGGIVAAATTSLPEDFGGERNWDYRFCWLRDAALSLEALLAHGHVDAASSWRQWLLRAIAGDPEDLQIMYSITGDRKLPEEELEHLPGYEGSLPVRIGNGAAGQFQADVVGEVMIALSMMREAGLEETTWSWPLQKALVRFTIDRLDEPDQGIWEMRGEPGFFTHGRVMVWAVFDRAIDAVRTHALPASAEELATWERLREQVRAEVLERGVGEDGAFTQTYGSREVDASLLQIPHTGFVPADDPRMLATVARIEQDLHVADGLILRYRTQGQDGLSGDEHPFLVCCFWLVEQYAASGRVEDAEKLLGTLLECMNDLHLMAEEYDVGARRMAGNFPQAFSHLGLIRAVDALAEARG</sequence>
<dbReference type="InterPro" id="IPR045582">
    <property type="entry name" value="Trehalase-like_N"/>
</dbReference>
<evidence type="ECO:0000313" key="3">
    <source>
        <dbReference type="EMBL" id="HJG91017.1"/>
    </source>
</evidence>
<dbReference type="Pfam" id="PF19291">
    <property type="entry name" value="TREH_N"/>
    <property type="match status" value="1"/>
</dbReference>
<dbReference type="InterPro" id="IPR008928">
    <property type="entry name" value="6-hairpin_glycosidase_sf"/>
</dbReference>
<reference evidence="3" key="1">
    <citation type="journal article" date="2021" name="PeerJ">
        <title>Extensive microbial diversity within the chicken gut microbiome revealed by metagenomics and culture.</title>
        <authorList>
            <person name="Gilroy R."/>
            <person name="Ravi A."/>
            <person name="Getino M."/>
            <person name="Pursley I."/>
            <person name="Horton D.L."/>
            <person name="Alikhan N.F."/>
            <person name="Baker D."/>
            <person name="Gharbi K."/>
            <person name="Hall N."/>
            <person name="Watson M."/>
            <person name="Adriaenssens E.M."/>
            <person name="Foster-Nyarko E."/>
            <person name="Jarju S."/>
            <person name="Secka A."/>
            <person name="Antonio M."/>
            <person name="Oren A."/>
            <person name="Chaudhuri R.R."/>
            <person name="La Ragione R."/>
            <person name="Hildebrand F."/>
            <person name="Pallen M.J."/>
        </authorList>
    </citation>
    <scope>NUCLEOTIDE SEQUENCE</scope>
    <source>
        <strain evidence="3">ChiGjej5B5-22894</strain>
    </source>
</reference>